<dbReference type="GO" id="GO:0051225">
    <property type="term" value="P:spindle assembly"/>
    <property type="evidence" value="ECO:0007669"/>
    <property type="project" value="TreeGrafter"/>
</dbReference>
<keyword evidence="4" id="KW-1185">Reference proteome</keyword>
<evidence type="ECO:0000313" key="4">
    <source>
        <dbReference type="Proteomes" id="UP001234989"/>
    </source>
</evidence>
<name>A0AAF0TBZ2_SOLVR</name>
<sequence length="710" mass="77174">MMVAAVSGAVSTGRQNPKTPSQDETSRRPPLLPSEKDNNGVVNPKRPKSRTVQSRYMSPSPSTSSSNSSSVSSTSSSSRRFPSPLISRNSGSTLLSNTPVTAPKRSVSVDRRRTSVSRPLTADLDSKVNNAAEVSAATKLLVTSTRSLSVSFQGETYSLPVSKTKAAPPSPNLSSLRKGTPERRRTTTPLRGKADGADQLENSKPVDQHRWPGRSRQGNLLARSLDCSNGDRHKVIGSGNVIRTLQQSMIDERRASFDGRLSLDLGNAEPLKAVEQAQDVNSANNDSTLPSDLTASDTDSVSSGSTGVQECGGSSRIRGVPRGIVVSARFWQETNSRLRRLQDPGSPLSTSPGSKLVAPPKLRKYHSDFPVSSPRALSSPIRGGIRSASPSKLVGSSPSRGMPSPSRVRNVVSTINSNFIETPSVLSFAVDVRRGKVGENRIVDAHLLRLLYNRYLQWRFVNATNEATLLVQKHSAEKTLWNAWITISDLRDTVTKKRHRLQLLRQKLKLASILKGQMMSLEVWASFDKEHSISLLGAIEALKASTLRLPVVGGANINIQNLKDAISSAHGVMQAMATSVGCILGKSSKGSIFRKFCVPLTSITPADASVSQLDLSVGEVYLFAIFINYNVEYNSSVGFPLFKCQFILVNIYEHCVEELNSLVSELAKVTAKEQASLEQCKDFLTMIATMQVKDCSLRTHVIQHNRRSTT</sequence>
<comment type="similarity">
    <text evidence="1">Belongs to the QWRF family.</text>
</comment>
<organism evidence="3 4">
    <name type="scientific">Solanum verrucosum</name>
    <dbReference type="NCBI Taxonomy" id="315347"/>
    <lineage>
        <taxon>Eukaryota</taxon>
        <taxon>Viridiplantae</taxon>
        <taxon>Streptophyta</taxon>
        <taxon>Embryophyta</taxon>
        <taxon>Tracheophyta</taxon>
        <taxon>Spermatophyta</taxon>
        <taxon>Magnoliopsida</taxon>
        <taxon>eudicotyledons</taxon>
        <taxon>Gunneridae</taxon>
        <taxon>Pentapetalae</taxon>
        <taxon>asterids</taxon>
        <taxon>lamiids</taxon>
        <taxon>Solanales</taxon>
        <taxon>Solanaceae</taxon>
        <taxon>Solanoideae</taxon>
        <taxon>Solaneae</taxon>
        <taxon>Solanum</taxon>
    </lineage>
</organism>
<accession>A0AAF0TBZ2</accession>
<feature type="region of interest" description="Disordered" evidence="2">
    <location>
        <begin position="278"/>
        <end position="315"/>
    </location>
</feature>
<feature type="compositionally biased region" description="Low complexity" evidence="2">
    <location>
        <begin position="54"/>
        <end position="88"/>
    </location>
</feature>
<dbReference type="PANTHER" id="PTHR31807:SF2">
    <property type="entry name" value="PROTEIN SNOWY COTYLEDON 3"/>
    <property type="match status" value="1"/>
</dbReference>
<feature type="region of interest" description="Disordered" evidence="2">
    <location>
        <begin position="1"/>
        <end position="121"/>
    </location>
</feature>
<dbReference type="AlphaFoldDB" id="A0AAF0TBZ2"/>
<evidence type="ECO:0000256" key="2">
    <source>
        <dbReference type="SAM" id="MobiDB-lite"/>
    </source>
</evidence>
<dbReference type="InterPro" id="IPR007573">
    <property type="entry name" value="QWRF"/>
</dbReference>
<dbReference type="PANTHER" id="PTHR31807">
    <property type="entry name" value="AUGMIN FAMILY MEMBER"/>
    <property type="match status" value="1"/>
</dbReference>
<dbReference type="GO" id="GO:0008017">
    <property type="term" value="F:microtubule binding"/>
    <property type="evidence" value="ECO:0007669"/>
    <property type="project" value="TreeGrafter"/>
</dbReference>
<gene>
    <name evidence="3" type="ORF">MTR67_006174</name>
</gene>
<dbReference type="Pfam" id="PF04484">
    <property type="entry name" value="QWRF"/>
    <property type="match status" value="1"/>
</dbReference>
<feature type="region of interest" description="Disordered" evidence="2">
    <location>
        <begin position="338"/>
        <end position="406"/>
    </location>
</feature>
<feature type="compositionally biased region" description="Polar residues" evidence="2">
    <location>
        <begin position="9"/>
        <end position="23"/>
    </location>
</feature>
<reference evidence="3" key="1">
    <citation type="submission" date="2023-08" db="EMBL/GenBank/DDBJ databases">
        <title>A de novo genome assembly of Solanum verrucosum Schlechtendal, a Mexican diploid species geographically isolated from the other diploid A-genome species in potato relatives.</title>
        <authorList>
            <person name="Hosaka K."/>
        </authorList>
    </citation>
    <scope>NUCLEOTIDE SEQUENCE</scope>
    <source>
        <tissue evidence="3">Young leaves</tissue>
    </source>
</reference>
<feature type="compositionally biased region" description="Polar residues" evidence="2">
    <location>
        <begin position="89"/>
        <end position="100"/>
    </location>
</feature>
<feature type="region of interest" description="Disordered" evidence="2">
    <location>
        <begin position="161"/>
        <end position="218"/>
    </location>
</feature>
<dbReference type="EMBL" id="CP133612">
    <property type="protein sequence ID" value="WMV12789.1"/>
    <property type="molecule type" value="Genomic_DNA"/>
</dbReference>
<proteinExistence type="inferred from homology"/>
<feature type="compositionally biased region" description="Polar residues" evidence="2">
    <location>
        <begin position="278"/>
        <end position="295"/>
    </location>
</feature>
<evidence type="ECO:0000256" key="1">
    <source>
        <dbReference type="ARBA" id="ARBA00010016"/>
    </source>
</evidence>
<feature type="compositionally biased region" description="Low complexity" evidence="2">
    <location>
        <begin position="394"/>
        <end position="406"/>
    </location>
</feature>
<evidence type="ECO:0000313" key="3">
    <source>
        <dbReference type="EMBL" id="WMV12789.1"/>
    </source>
</evidence>
<dbReference type="Proteomes" id="UP001234989">
    <property type="component" value="Chromosome 1"/>
</dbReference>
<feature type="compositionally biased region" description="Low complexity" evidence="2">
    <location>
        <begin position="296"/>
        <end position="308"/>
    </location>
</feature>
<protein>
    <recommendedName>
        <fullName evidence="5">QWRF motif-containing protein 2</fullName>
    </recommendedName>
</protein>
<dbReference type="GO" id="GO:0005880">
    <property type="term" value="C:nuclear microtubule"/>
    <property type="evidence" value="ECO:0007669"/>
    <property type="project" value="TreeGrafter"/>
</dbReference>
<dbReference type="GO" id="GO:0005737">
    <property type="term" value="C:cytoplasm"/>
    <property type="evidence" value="ECO:0007669"/>
    <property type="project" value="TreeGrafter"/>
</dbReference>
<evidence type="ECO:0008006" key="5">
    <source>
        <dbReference type="Google" id="ProtNLM"/>
    </source>
</evidence>